<evidence type="ECO:0000256" key="3">
    <source>
        <dbReference type="ARBA" id="ARBA00022741"/>
    </source>
</evidence>
<dbReference type="EC" id="2.7.-.-" evidence="8"/>
<dbReference type="PANTHER" id="PTHR12400:SF51">
    <property type="entry name" value="INOSITOL POLYPHOSPHATE MULTIKINASE"/>
    <property type="match status" value="1"/>
</dbReference>
<evidence type="ECO:0000256" key="7">
    <source>
        <dbReference type="ARBA" id="ARBA00036525"/>
    </source>
</evidence>
<dbReference type="InterPro" id="IPR038286">
    <property type="entry name" value="IPK_sf"/>
</dbReference>
<evidence type="ECO:0000256" key="4">
    <source>
        <dbReference type="ARBA" id="ARBA00022777"/>
    </source>
</evidence>
<dbReference type="SUPFAM" id="SSF56104">
    <property type="entry name" value="SAICAR synthase-like"/>
    <property type="match status" value="1"/>
</dbReference>
<organism evidence="9 10">
    <name type="scientific">Prorocentrum cordatum</name>
    <dbReference type="NCBI Taxonomy" id="2364126"/>
    <lineage>
        <taxon>Eukaryota</taxon>
        <taxon>Sar</taxon>
        <taxon>Alveolata</taxon>
        <taxon>Dinophyceae</taxon>
        <taxon>Prorocentrales</taxon>
        <taxon>Prorocentraceae</taxon>
        <taxon>Prorocentrum</taxon>
    </lineage>
</organism>
<evidence type="ECO:0000256" key="8">
    <source>
        <dbReference type="RuleBase" id="RU363090"/>
    </source>
</evidence>
<evidence type="ECO:0000256" key="6">
    <source>
        <dbReference type="ARBA" id="ARBA00036164"/>
    </source>
</evidence>
<name>A0ABN9XB50_9DINO</name>
<dbReference type="Pfam" id="PF03770">
    <property type="entry name" value="IPK"/>
    <property type="match status" value="1"/>
</dbReference>
<comment type="catalytic activity">
    <reaction evidence="6">
        <text>1D-myo-inositol 1,4,5-trisphosphate + 2 ATP = 1D-myo-inositol 1,3,4,5,6-pentakisphosphate + 2 ADP + 2 H(+)</text>
        <dbReference type="Rhea" id="RHEA:32359"/>
        <dbReference type="ChEBI" id="CHEBI:15378"/>
        <dbReference type="ChEBI" id="CHEBI:30616"/>
        <dbReference type="ChEBI" id="CHEBI:57733"/>
        <dbReference type="ChEBI" id="CHEBI:203600"/>
        <dbReference type="ChEBI" id="CHEBI:456216"/>
        <dbReference type="EC" id="2.7.1.151"/>
    </reaction>
</comment>
<sequence>PLGSNPGSPPLGAAVVAEEHSTVAGLSRARRPPRACMGRTLPLLAGLALEASAWHLFEGGALPGAGSRGDACGSVPVASLRGPGDFAVGTLEDAARGAVPACPVKEGTDAFQAGGHAGAFQVLENGQVAKISKAFQRPGDATGYLQRHVDASAVEFRVYMEMWCLRRLLELPDNGSSRSVWEMQALEDHPLMPFVTGGALAWAPQFYGICRLDDGHQRFYMVLQNLMGQFNKPCQMDVKLGYMTGEPDYSWKHVRHQIADMFTPSASHAARVVGYQAWDPVKREFSKPSGKYTTALKSLDSAVDTFMDAVPDLLLTYLLDVLTPSKDLLISMAAWWHDHGVGVLDAIGMSVLLVFECAPQQGVPAPKPLLKLIDFAHLYPHSEHEGWPDNGIDAGMLSLARQLSRQRVRLAARHSTALREQDPGAPRVDAAAHVECPAPARDVREVELTRADCSRYGQRRGGIFVTWPSVACELAGGKDALRQIWQEGRMAWRARAKRFCLQPL</sequence>
<dbReference type="InterPro" id="IPR005522">
    <property type="entry name" value="IPK"/>
</dbReference>
<dbReference type="PANTHER" id="PTHR12400">
    <property type="entry name" value="INOSITOL POLYPHOSPHATE KINASE"/>
    <property type="match status" value="1"/>
</dbReference>
<keyword evidence="10" id="KW-1185">Reference proteome</keyword>
<evidence type="ECO:0000256" key="2">
    <source>
        <dbReference type="ARBA" id="ARBA00022679"/>
    </source>
</evidence>
<keyword evidence="2 8" id="KW-0808">Transferase</keyword>
<reference evidence="9" key="1">
    <citation type="submission" date="2023-10" db="EMBL/GenBank/DDBJ databases">
        <authorList>
            <person name="Chen Y."/>
            <person name="Shah S."/>
            <person name="Dougan E. K."/>
            <person name="Thang M."/>
            <person name="Chan C."/>
        </authorList>
    </citation>
    <scope>NUCLEOTIDE SEQUENCE [LARGE SCALE GENOMIC DNA]</scope>
</reference>
<dbReference type="EMBL" id="CAUYUJ010019999">
    <property type="protein sequence ID" value="CAK0895157.1"/>
    <property type="molecule type" value="Genomic_DNA"/>
</dbReference>
<evidence type="ECO:0000313" key="9">
    <source>
        <dbReference type="EMBL" id="CAK0895157.1"/>
    </source>
</evidence>
<comment type="similarity">
    <text evidence="1 8">Belongs to the inositol phosphokinase (IPK) family.</text>
</comment>
<comment type="catalytic activity">
    <reaction evidence="7">
        <text>1D-myo-inositol 1,3,4,6-tetrakisphosphate + ATP = 1D-myo-inositol 1,3,4,5,6-pentakisphosphate + ADP + H(+)</text>
        <dbReference type="Rhea" id="RHEA:12717"/>
        <dbReference type="ChEBI" id="CHEBI:15378"/>
        <dbReference type="ChEBI" id="CHEBI:30616"/>
        <dbReference type="ChEBI" id="CHEBI:57660"/>
        <dbReference type="ChEBI" id="CHEBI:57733"/>
        <dbReference type="ChEBI" id="CHEBI:456216"/>
        <dbReference type="EC" id="2.7.1.140"/>
    </reaction>
</comment>
<evidence type="ECO:0000256" key="5">
    <source>
        <dbReference type="ARBA" id="ARBA00022840"/>
    </source>
</evidence>
<gene>
    <name evidence="9" type="ORF">PCOR1329_LOCUS73993</name>
</gene>
<feature type="non-terminal residue" evidence="9">
    <location>
        <position position="1"/>
    </location>
</feature>
<keyword evidence="5" id="KW-0067">ATP-binding</keyword>
<evidence type="ECO:0000313" key="10">
    <source>
        <dbReference type="Proteomes" id="UP001189429"/>
    </source>
</evidence>
<dbReference type="Gene3D" id="3.30.470.160">
    <property type="entry name" value="Inositol polyphosphate kinase"/>
    <property type="match status" value="1"/>
</dbReference>
<keyword evidence="4 8" id="KW-0418">Kinase</keyword>
<comment type="caution">
    <text evidence="9">The sequence shown here is derived from an EMBL/GenBank/DDBJ whole genome shotgun (WGS) entry which is preliminary data.</text>
</comment>
<protein>
    <recommendedName>
        <fullName evidence="8">Kinase</fullName>
        <ecNumber evidence="8">2.7.-.-</ecNumber>
    </recommendedName>
</protein>
<keyword evidence="3" id="KW-0547">Nucleotide-binding</keyword>
<accession>A0ABN9XB50</accession>
<dbReference type="Proteomes" id="UP001189429">
    <property type="component" value="Unassembled WGS sequence"/>
</dbReference>
<evidence type="ECO:0000256" key="1">
    <source>
        <dbReference type="ARBA" id="ARBA00007374"/>
    </source>
</evidence>
<proteinExistence type="inferred from homology"/>